<gene>
    <name evidence="2" type="ORF">CEUSTIGMA_g3293.t1</name>
</gene>
<dbReference type="AlphaFoldDB" id="A0A250WZB7"/>
<keyword evidence="3" id="KW-1185">Reference proteome</keyword>
<dbReference type="EMBL" id="BEGY01000014">
    <property type="protein sequence ID" value="GAX75850.1"/>
    <property type="molecule type" value="Genomic_DNA"/>
</dbReference>
<evidence type="ECO:0000313" key="2">
    <source>
        <dbReference type="EMBL" id="GAX75850.1"/>
    </source>
</evidence>
<comment type="caution">
    <text evidence="2">The sequence shown here is derived from an EMBL/GenBank/DDBJ whole genome shotgun (WGS) entry which is preliminary data.</text>
</comment>
<feature type="region of interest" description="Disordered" evidence="1">
    <location>
        <begin position="64"/>
        <end position="141"/>
    </location>
</feature>
<reference evidence="2 3" key="1">
    <citation type="submission" date="2017-08" db="EMBL/GenBank/DDBJ databases">
        <title>Acidophilic green algal genome provides insights into adaptation to an acidic environment.</title>
        <authorList>
            <person name="Hirooka S."/>
            <person name="Hirose Y."/>
            <person name="Kanesaki Y."/>
            <person name="Higuchi S."/>
            <person name="Fujiwara T."/>
            <person name="Onuma R."/>
            <person name="Era A."/>
            <person name="Ohbayashi R."/>
            <person name="Uzuka A."/>
            <person name="Nozaki H."/>
            <person name="Yoshikawa H."/>
            <person name="Miyagishima S.Y."/>
        </authorList>
    </citation>
    <scope>NUCLEOTIDE SEQUENCE [LARGE SCALE GENOMIC DNA]</scope>
    <source>
        <strain evidence="2 3">NIES-2499</strain>
    </source>
</reference>
<dbReference type="Proteomes" id="UP000232323">
    <property type="component" value="Unassembled WGS sequence"/>
</dbReference>
<protein>
    <submittedName>
        <fullName evidence="2">Uncharacterized protein</fullName>
    </submittedName>
</protein>
<proteinExistence type="predicted"/>
<feature type="compositionally biased region" description="Low complexity" evidence="1">
    <location>
        <begin position="94"/>
        <end position="105"/>
    </location>
</feature>
<name>A0A250WZB7_9CHLO</name>
<evidence type="ECO:0000313" key="3">
    <source>
        <dbReference type="Proteomes" id="UP000232323"/>
    </source>
</evidence>
<sequence length="141" mass="15711">MRSAWILLMSRICRMPTMSLYVLLLGFLCFEVILLEHSTPKAAAAKLSQDFTNLISVAGSHINAHAKPSKPSSANDEEVDEGVEEHDSAFLDYSQLQRSRSSSSSKADHIHSRNDSSLHDPTLQQQQADRILVDMPPHLNK</sequence>
<feature type="compositionally biased region" description="Basic and acidic residues" evidence="1">
    <location>
        <begin position="106"/>
        <end position="118"/>
    </location>
</feature>
<feature type="compositionally biased region" description="Acidic residues" evidence="1">
    <location>
        <begin position="75"/>
        <end position="84"/>
    </location>
</feature>
<evidence type="ECO:0000256" key="1">
    <source>
        <dbReference type="SAM" id="MobiDB-lite"/>
    </source>
</evidence>
<accession>A0A250WZB7</accession>
<organism evidence="2 3">
    <name type="scientific">Chlamydomonas eustigma</name>
    <dbReference type="NCBI Taxonomy" id="1157962"/>
    <lineage>
        <taxon>Eukaryota</taxon>
        <taxon>Viridiplantae</taxon>
        <taxon>Chlorophyta</taxon>
        <taxon>core chlorophytes</taxon>
        <taxon>Chlorophyceae</taxon>
        <taxon>CS clade</taxon>
        <taxon>Chlamydomonadales</taxon>
        <taxon>Chlamydomonadaceae</taxon>
        <taxon>Chlamydomonas</taxon>
    </lineage>
</organism>